<evidence type="ECO:0000259" key="2">
    <source>
        <dbReference type="Pfam" id="PF25967"/>
    </source>
</evidence>
<dbReference type="InterPro" id="IPR006143">
    <property type="entry name" value="RND_pump_MFP"/>
</dbReference>
<comment type="similarity">
    <text evidence="1">Belongs to the membrane fusion protein (MFP) (TC 8.A.1) family.</text>
</comment>
<dbReference type="Proteomes" id="UP001320122">
    <property type="component" value="Unassembled WGS sequence"/>
</dbReference>
<protein>
    <submittedName>
        <fullName evidence="3">Efflux RND transporter periplasmic adaptor subunit</fullName>
    </submittedName>
</protein>
<keyword evidence="4" id="KW-1185">Reference proteome</keyword>
<comment type="caution">
    <text evidence="3">The sequence shown here is derived from an EMBL/GenBank/DDBJ whole genome shotgun (WGS) entry which is preliminary data.</text>
</comment>
<organism evidence="3 4">
    <name type="scientific">Billgrantia zhangzhouensis</name>
    <dbReference type="NCBI Taxonomy" id="2733481"/>
    <lineage>
        <taxon>Bacteria</taxon>
        <taxon>Pseudomonadati</taxon>
        <taxon>Pseudomonadota</taxon>
        <taxon>Gammaproteobacteria</taxon>
        <taxon>Oceanospirillales</taxon>
        <taxon>Halomonadaceae</taxon>
        <taxon>Billgrantia</taxon>
    </lineage>
</organism>
<dbReference type="NCBIfam" id="TIGR01730">
    <property type="entry name" value="RND_mfp"/>
    <property type="match status" value="1"/>
</dbReference>
<gene>
    <name evidence="3" type="ORF">HOP51_18990</name>
</gene>
<evidence type="ECO:0000256" key="1">
    <source>
        <dbReference type="ARBA" id="ARBA00009477"/>
    </source>
</evidence>
<dbReference type="Gene3D" id="2.40.50.100">
    <property type="match status" value="1"/>
</dbReference>
<dbReference type="Gene3D" id="2.40.420.20">
    <property type="match status" value="1"/>
</dbReference>
<reference evidence="3 4" key="1">
    <citation type="journal article" date="2021" name="Front. Microbiol.">
        <title>Aerobic Denitrification and Heterotrophic Sulfur Oxidation in the Genus Halomonas Revealed by Six Novel Species Characterizations and Genome-Based Analysis.</title>
        <authorList>
            <person name="Wang L."/>
            <person name="Shao Z."/>
        </authorList>
    </citation>
    <scope>NUCLEOTIDE SEQUENCE [LARGE SCALE GENOMIC DNA]</scope>
    <source>
        <strain evidence="3 4">MCCC 1A11036</strain>
    </source>
</reference>
<sequence>MKRAVMLITLLILTLAGCDRQQVDEEESAVRVVKLVEVGEHSLVPSRRFVGRVEAVRTVDLSFRVGGQLTEMPPRQGEVIEQGETVSRLDPADYELAVRRAEAEYQLARREMERTRHLLDNNSISQSAFDEVRTRYELAEVQRDSARQDLSYTTIEAPFDALVTRRLIENHSNVQPNTAIVRVQDVTELRVKINVPETLVRHVSDPERFQVEAELLAVPGERFPLEYREHVTEPDVVAQTYEVDFAITEPAEVGALPGMTVSVAVSLIDAIDHGALSIPLTALDKDSEGGFRVWVYHADDQRVAQRSVLIGEIQGESVPVLAGLQAGESIVAAGAHLLHENARVRPMEATL</sequence>
<evidence type="ECO:0000313" key="3">
    <source>
        <dbReference type="EMBL" id="MCE8022181.1"/>
    </source>
</evidence>
<dbReference type="Pfam" id="PF25967">
    <property type="entry name" value="RND-MFP_C"/>
    <property type="match status" value="1"/>
</dbReference>
<dbReference type="SUPFAM" id="SSF111369">
    <property type="entry name" value="HlyD-like secretion proteins"/>
    <property type="match status" value="1"/>
</dbReference>
<name>A0ABS9AK55_9GAMM</name>
<dbReference type="PROSITE" id="PS51257">
    <property type="entry name" value="PROKAR_LIPOPROTEIN"/>
    <property type="match status" value="1"/>
</dbReference>
<feature type="domain" description="Multidrug resistance protein MdtA-like C-terminal permuted SH3" evidence="2">
    <location>
        <begin position="275"/>
        <end position="334"/>
    </location>
</feature>
<proteinExistence type="inferred from homology"/>
<dbReference type="PANTHER" id="PTHR30469:SF20">
    <property type="entry name" value="EFFLUX RND TRANSPORTER PERIPLASMIC ADAPTOR SUBUNIT"/>
    <property type="match status" value="1"/>
</dbReference>
<dbReference type="PANTHER" id="PTHR30469">
    <property type="entry name" value="MULTIDRUG RESISTANCE PROTEIN MDTA"/>
    <property type="match status" value="1"/>
</dbReference>
<dbReference type="EMBL" id="JABFTT010000017">
    <property type="protein sequence ID" value="MCE8022181.1"/>
    <property type="molecule type" value="Genomic_DNA"/>
</dbReference>
<dbReference type="Gene3D" id="2.40.30.170">
    <property type="match status" value="1"/>
</dbReference>
<accession>A0ABS9AK55</accession>
<dbReference type="InterPro" id="IPR058627">
    <property type="entry name" value="MdtA-like_C"/>
</dbReference>
<dbReference type="Gene3D" id="1.10.287.470">
    <property type="entry name" value="Helix hairpin bin"/>
    <property type="match status" value="1"/>
</dbReference>
<evidence type="ECO:0000313" key="4">
    <source>
        <dbReference type="Proteomes" id="UP001320122"/>
    </source>
</evidence>